<name>A0AAD5YXM7_9AGAR</name>
<keyword evidence="3" id="KW-0067">ATP-binding</keyword>
<dbReference type="Gene3D" id="3.40.50.300">
    <property type="entry name" value="P-loop containing nucleotide triphosphate hydrolases"/>
    <property type="match status" value="2"/>
</dbReference>
<dbReference type="PANTHER" id="PTHR13710">
    <property type="entry name" value="DNA HELICASE RECQ FAMILY MEMBER"/>
    <property type="match status" value="1"/>
</dbReference>
<dbReference type="SUPFAM" id="SSF52540">
    <property type="entry name" value="P-loop containing nucleoside triphosphate hydrolases"/>
    <property type="match status" value="1"/>
</dbReference>
<dbReference type="GO" id="GO:0000724">
    <property type="term" value="P:double-strand break repair via homologous recombination"/>
    <property type="evidence" value="ECO:0007669"/>
    <property type="project" value="TreeGrafter"/>
</dbReference>
<dbReference type="Pfam" id="PF00270">
    <property type="entry name" value="DEAD"/>
    <property type="match status" value="1"/>
</dbReference>
<dbReference type="InterPro" id="IPR014001">
    <property type="entry name" value="Helicase_ATP-bd"/>
</dbReference>
<dbReference type="PROSITE" id="PS51192">
    <property type="entry name" value="HELICASE_ATP_BIND_1"/>
    <property type="match status" value="1"/>
</dbReference>
<evidence type="ECO:0000256" key="4">
    <source>
        <dbReference type="ARBA" id="ARBA00034617"/>
    </source>
</evidence>
<gene>
    <name evidence="9" type="ORF">NP233_g1884</name>
</gene>
<dbReference type="EMBL" id="JANIEX010000074">
    <property type="protein sequence ID" value="KAJ3574267.1"/>
    <property type="molecule type" value="Genomic_DNA"/>
</dbReference>
<keyword evidence="10" id="KW-1185">Reference proteome</keyword>
<dbReference type="Pfam" id="PF00271">
    <property type="entry name" value="Helicase_C"/>
    <property type="match status" value="1"/>
</dbReference>
<feature type="domain" description="Helicase ATP-binding" evidence="7">
    <location>
        <begin position="45"/>
        <end position="223"/>
    </location>
</feature>
<feature type="compositionally biased region" description="Low complexity" evidence="6">
    <location>
        <begin position="704"/>
        <end position="731"/>
    </location>
</feature>
<feature type="region of interest" description="Disordered" evidence="6">
    <location>
        <begin position="603"/>
        <end position="641"/>
    </location>
</feature>
<evidence type="ECO:0000259" key="8">
    <source>
        <dbReference type="PROSITE" id="PS51194"/>
    </source>
</evidence>
<dbReference type="EC" id="5.6.2.4" evidence="5"/>
<protein>
    <recommendedName>
        <fullName evidence="5">DNA 3'-5' helicase</fullName>
        <ecNumber evidence="5">5.6.2.4</ecNumber>
    </recommendedName>
</protein>
<dbReference type="PANTHER" id="PTHR13710:SF154">
    <property type="entry name" value="RECQ HELICASE, PUTATIVE (AFU_ORTHOLOGUE AFUA_6G14720)-RELATED"/>
    <property type="match status" value="1"/>
</dbReference>
<feature type="region of interest" description="Disordered" evidence="6">
    <location>
        <begin position="683"/>
        <end position="805"/>
    </location>
</feature>
<dbReference type="AlphaFoldDB" id="A0AAD5YXM7"/>
<proteinExistence type="inferred from homology"/>
<evidence type="ECO:0000256" key="5">
    <source>
        <dbReference type="ARBA" id="ARBA00034808"/>
    </source>
</evidence>
<evidence type="ECO:0000256" key="1">
    <source>
        <dbReference type="ARBA" id="ARBA00005446"/>
    </source>
</evidence>
<comment type="catalytic activity">
    <reaction evidence="4">
        <text>Couples ATP hydrolysis with the unwinding of duplex DNA by translocating in the 3'-5' direction.</text>
        <dbReference type="EC" id="5.6.2.4"/>
    </reaction>
</comment>
<sequence length="805" mass="89955">MPPIIPKVARPWPGVASIDVKEVEAILQEKFQWKHVPRPFQTAAIIAQLQRNDVLLHAGTGMGKTAVAAGPYGHPQAEGMTTFFVSPLIALQEEQVATFREEFGLEAVAVNSYGHNPLTNSMMKDICRGRWQIVVISPEMLLSKHFINGVLRNRDLIPRIMAIVVDEAHVVSHWGTDFRKMYGRLGILRALLPRNTPFVAMSATLPPRVRRDVLTKLHLNDEETVMLNLGNDRPNVSLVVRPIHNSMKSFGDLAFVIPEDLERMQDIKKTFIYADSIDDGYAIHDYLRELLPESLRDKGVIRPYNAAYTVEHRMRVMMLFKAGLVRVLVCTDAAGMGCNLPDIDLVVQWKRPSTVSAFIQRAGRAARDPGRTGVAVFLAERTAFKSNLDGLGSELVNERGKSVTKPVKKSVRQSSTYPKASDEYAITHGIRRGTHDGRYDDDKLAEEVAIDFNAIDEGLYSLIQATTCRREIARQIFGNKVPEIPPSAPCCDICCPALLDQVRPAAPSATSETRTSKPTNFAVVPRISDALHEWRMKIWNTYHRNAMWPPTMILSQQVIDKLASSGHVERLKDLETMVGEDWPWFGRYGNDLLEFIHTLDIPPPVPKPKKSRAKRKVREEEDEREEVTEHQSIDPTPTPIDAINATSTLAVIQSRPLLPPTTPAPVTPSPSFPILPPRYMPGHPVSSSSLGPSPYYHPGYHQAQTHFSSSSPTPHSQLPLTSFYGTTAYPFTPAPPHPPLTPSPARHDFTPHYGPLRLPPIPYQPPPPPTPQQAPPVTRNPSGSFEFRHYDPERAQMKRQKPNPS</sequence>
<dbReference type="InterPro" id="IPR011545">
    <property type="entry name" value="DEAD/DEAH_box_helicase_dom"/>
</dbReference>
<evidence type="ECO:0000256" key="6">
    <source>
        <dbReference type="SAM" id="MobiDB-lite"/>
    </source>
</evidence>
<evidence type="ECO:0000256" key="3">
    <source>
        <dbReference type="ARBA" id="ARBA00022840"/>
    </source>
</evidence>
<evidence type="ECO:0000256" key="2">
    <source>
        <dbReference type="ARBA" id="ARBA00022741"/>
    </source>
</evidence>
<accession>A0AAD5YXM7</accession>
<feature type="domain" description="Helicase C-terminal" evidence="8">
    <location>
        <begin position="256"/>
        <end position="411"/>
    </location>
</feature>
<evidence type="ECO:0000313" key="10">
    <source>
        <dbReference type="Proteomes" id="UP001213000"/>
    </source>
</evidence>
<organism evidence="9 10">
    <name type="scientific">Leucocoprinus birnbaumii</name>
    <dbReference type="NCBI Taxonomy" id="56174"/>
    <lineage>
        <taxon>Eukaryota</taxon>
        <taxon>Fungi</taxon>
        <taxon>Dikarya</taxon>
        <taxon>Basidiomycota</taxon>
        <taxon>Agaricomycotina</taxon>
        <taxon>Agaricomycetes</taxon>
        <taxon>Agaricomycetidae</taxon>
        <taxon>Agaricales</taxon>
        <taxon>Agaricineae</taxon>
        <taxon>Agaricaceae</taxon>
        <taxon>Leucocoprinus</taxon>
    </lineage>
</organism>
<feature type="compositionally biased region" description="Pro residues" evidence="6">
    <location>
        <begin position="757"/>
        <end position="774"/>
    </location>
</feature>
<dbReference type="Proteomes" id="UP001213000">
    <property type="component" value="Unassembled WGS sequence"/>
</dbReference>
<dbReference type="SMART" id="SM00487">
    <property type="entry name" value="DEXDc"/>
    <property type="match status" value="1"/>
</dbReference>
<dbReference type="GO" id="GO:0043138">
    <property type="term" value="F:3'-5' DNA helicase activity"/>
    <property type="evidence" value="ECO:0007669"/>
    <property type="project" value="UniProtKB-EC"/>
</dbReference>
<dbReference type="CDD" id="cd17920">
    <property type="entry name" value="DEXHc_RecQ"/>
    <property type="match status" value="1"/>
</dbReference>
<evidence type="ECO:0000313" key="9">
    <source>
        <dbReference type="EMBL" id="KAJ3574267.1"/>
    </source>
</evidence>
<dbReference type="InterPro" id="IPR001650">
    <property type="entry name" value="Helicase_C-like"/>
</dbReference>
<dbReference type="GO" id="GO:0005737">
    <property type="term" value="C:cytoplasm"/>
    <property type="evidence" value="ECO:0007669"/>
    <property type="project" value="TreeGrafter"/>
</dbReference>
<dbReference type="InterPro" id="IPR027417">
    <property type="entry name" value="P-loop_NTPase"/>
</dbReference>
<dbReference type="PROSITE" id="PS51194">
    <property type="entry name" value="HELICASE_CTER"/>
    <property type="match status" value="1"/>
</dbReference>
<keyword evidence="2" id="KW-0547">Nucleotide-binding</keyword>
<reference evidence="9" key="1">
    <citation type="submission" date="2022-07" db="EMBL/GenBank/DDBJ databases">
        <title>Genome Sequence of Leucocoprinus birnbaumii.</title>
        <authorList>
            <person name="Buettner E."/>
        </authorList>
    </citation>
    <scope>NUCLEOTIDE SEQUENCE</scope>
    <source>
        <strain evidence="9">VT141</strain>
    </source>
</reference>
<dbReference type="GO" id="GO:0005694">
    <property type="term" value="C:chromosome"/>
    <property type="evidence" value="ECO:0007669"/>
    <property type="project" value="TreeGrafter"/>
</dbReference>
<feature type="compositionally biased region" description="Pro residues" evidence="6">
    <location>
        <begin position="732"/>
        <end position="742"/>
    </location>
</feature>
<comment type="caution">
    <text evidence="9">The sequence shown here is derived from an EMBL/GenBank/DDBJ whole genome shotgun (WGS) entry which is preliminary data.</text>
</comment>
<dbReference type="GO" id="GO:0005524">
    <property type="term" value="F:ATP binding"/>
    <property type="evidence" value="ECO:0007669"/>
    <property type="project" value="UniProtKB-KW"/>
</dbReference>
<comment type="similarity">
    <text evidence="1">Belongs to the helicase family. RecQ subfamily.</text>
</comment>
<evidence type="ECO:0000259" key="7">
    <source>
        <dbReference type="PROSITE" id="PS51192"/>
    </source>
</evidence>
<dbReference type="GO" id="GO:0003676">
    <property type="term" value="F:nucleic acid binding"/>
    <property type="evidence" value="ECO:0007669"/>
    <property type="project" value="InterPro"/>
</dbReference>
<feature type="compositionally biased region" description="Basic residues" evidence="6">
    <location>
        <begin position="607"/>
        <end position="616"/>
    </location>
</feature>
<dbReference type="GO" id="GO:0009378">
    <property type="term" value="F:four-way junction helicase activity"/>
    <property type="evidence" value="ECO:0007669"/>
    <property type="project" value="TreeGrafter"/>
</dbReference>
<dbReference type="SMART" id="SM00490">
    <property type="entry name" value="HELICc"/>
    <property type="match status" value="1"/>
</dbReference>
<feature type="compositionally biased region" description="Basic and acidic residues" evidence="6">
    <location>
        <begin position="786"/>
        <end position="796"/>
    </location>
</feature>